<comment type="similarity">
    <text evidence="1">Belongs to the helicase family. RecQ subfamily.</text>
</comment>
<dbReference type="GO" id="GO:0009378">
    <property type="term" value="F:four-way junction helicase activity"/>
    <property type="evidence" value="ECO:0007669"/>
    <property type="project" value="TreeGrafter"/>
</dbReference>
<keyword evidence="2" id="KW-0732">Signal</keyword>
<accession>A0AAP0IF99</accession>
<name>A0AAP0IF99_9MAGN</name>
<dbReference type="GO" id="GO:0005737">
    <property type="term" value="C:cytoplasm"/>
    <property type="evidence" value="ECO:0007669"/>
    <property type="project" value="TreeGrafter"/>
</dbReference>
<keyword evidence="4" id="KW-1185">Reference proteome</keyword>
<dbReference type="InterPro" id="IPR027417">
    <property type="entry name" value="P-loop_NTPase"/>
</dbReference>
<proteinExistence type="inferred from homology"/>
<dbReference type="GO" id="GO:0005694">
    <property type="term" value="C:chromosome"/>
    <property type="evidence" value="ECO:0007669"/>
    <property type="project" value="TreeGrafter"/>
</dbReference>
<dbReference type="GO" id="GO:0043138">
    <property type="term" value="F:3'-5' DNA helicase activity"/>
    <property type="evidence" value="ECO:0007669"/>
    <property type="project" value="TreeGrafter"/>
</dbReference>
<dbReference type="AlphaFoldDB" id="A0AAP0IF99"/>
<reference evidence="3 4" key="1">
    <citation type="submission" date="2024-01" db="EMBL/GenBank/DDBJ databases">
        <title>Genome assemblies of Stephania.</title>
        <authorList>
            <person name="Yang L."/>
        </authorList>
    </citation>
    <scope>NUCLEOTIDE SEQUENCE [LARGE SCALE GENOMIC DNA]</scope>
    <source>
        <strain evidence="3">YNDBR</strain>
        <tissue evidence="3">Leaf</tissue>
    </source>
</reference>
<dbReference type="PANTHER" id="PTHR13710">
    <property type="entry name" value="DNA HELICASE RECQ FAMILY MEMBER"/>
    <property type="match status" value="1"/>
</dbReference>
<comment type="caution">
    <text evidence="3">The sequence shown here is derived from an EMBL/GenBank/DDBJ whole genome shotgun (WGS) entry which is preliminary data.</text>
</comment>
<dbReference type="Gene3D" id="3.40.50.300">
    <property type="entry name" value="P-loop containing nucleotide triphosphate hydrolases"/>
    <property type="match status" value="1"/>
</dbReference>
<dbReference type="GO" id="GO:0000724">
    <property type="term" value="P:double-strand break repair via homologous recombination"/>
    <property type="evidence" value="ECO:0007669"/>
    <property type="project" value="TreeGrafter"/>
</dbReference>
<gene>
    <name evidence="3" type="ORF">Syun_021221</name>
</gene>
<evidence type="ECO:0000256" key="1">
    <source>
        <dbReference type="ARBA" id="ARBA00005446"/>
    </source>
</evidence>
<evidence type="ECO:0000313" key="4">
    <source>
        <dbReference type="Proteomes" id="UP001420932"/>
    </source>
</evidence>
<feature type="chain" id="PRO_5042811372" evidence="2">
    <location>
        <begin position="16"/>
        <end position="491"/>
    </location>
</feature>
<evidence type="ECO:0000313" key="3">
    <source>
        <dbReference type="EMBL" id="KAK9114424.1"/>
    </source>
</evidence>
<evidence type="ECO:0000256" key="2">
    <source>
        <dbReference type="SAM" id="SignalP"/>
    </source>
</evidence>
<dbReference type="EMBL" id="JBBNAF010000009">
    <property type="protein sequence ID" value="KAK9114424.1"/>
    <property type="molecule type" value="Genomic_DNA"/>
</dbReference>
<feature type="signal peptide" evidence="2">
    <location>
        <begin position="1"/>
        <end position="15"/>
    </location>
</feature>
<dbReference type="PANTHER" id="PTHR13710:SF155">
    <property type="entry name" value="ATP-DEPENDENT DNA HELICASE Q-LIKE 3"/>
    <property type="match status" value="1"/>
</dbReference>
<sequence>MLSCFVVMLVQPIIAMLLDLESTLDLAVGRVIAGLYIIDLVSFTLELPRSFTTNSSETPPTVNELYLHLHTVNHDEMTFIDTRSERFYATPDQPVDDEVVYLNVAGECPRGRVYGLGSLGRKKRKYADPGVSTSQMPKMVPRAEFDIVADQLRKGQVSRTRVSDWSGCRLATGAMTSSHSIRNEMCFIRAPLISLIRDILAMSRLQELKLSLAHKCLSFDFVGTSLDESSEEFGTVQIYEDLNSAKPTLKILYVTPELIATTGFMPKLKKVYNRGLLNLIAIDELACFGCIFSHIASLHGAMTSAKESKICFMYFEVRKDVIESLCLENPVVLRSSFNRPNIFYEATKFRGSVAIRSDPLLIRDGLEKESNNSVYDPLLISDGSETDLLDSVSDPLLIRDGSETKLLDSVSDPLLIKDGSKTKLLDSVSNPLLIRDGSETECNYNCTLLKNFHFCSVSGPLLNSVSNPSLINNGNTFPLLIESATTSLETE</sequence>
<dbReference type="Proteomes" id="UP001420932">
    <property type="component" value="Unassembled WGS sequence"/>
</dbReference>
<protein>
    <submittedName>
        <fullName evidence="3">Uncharacterized protein</fullName>
    </submittedName>
</protein>
<organism evidence="3 4">
    <name type="scientific">Stephania yunnanensis</name>
    <dbReference type="NCBI Taxonomy" id="152371"/>
    <lineage>
        <taxon>Eukaryota</taxon>
        <taxon>Viridiplantae</taxon>
        <taxon>Streptophyta</taxon>
        <taxon>Embryophyta</taxon>
        <taxon>Tracheophyta</taxon>
        <taxon>Spermatophyta</taxon>
        <taxon>Magnoliopsida</taxon>
        <taxon>Ranunculales</taxon>
        <taxon>Menispermaceae</taxon>
        <taxon>Menispermoideae</taxon>
        <taxon>Cissampelideae</taxon>
        <taxon>Stephania</taxon>
    </lineage>
</organism>